<dbReference type="InterPro" id="IPR013762">
    <property type="entry name" value="Integrase-like_cat_sf"/>
</dbReference>
<gene>
    <name evidence="5" type="ORF">MEDL_11531</name>
</gene>
<dbReference type="SUPFAM" id="SSF56672">
    <property type="entry name" value="DNA/RNA polymerases"/>
    <property type="match status" value="1"/>
</dbReference>
<proteinExistence type="predicted"/>
<dbReference type="Proteomes" id="UP000683360">
    <property type="component" value="Unassembled WGS sequence"/>
</dbReference>
<keyword evidence="1" id="KW-0238">DNA-binding</keyword>
<dbReference type="Pfam" id="PF13495">
    <property type="entry name" value="Phage_int_SAM_4"/>
    <property type="match status" value="1"/>
</dbReference>
<name>A0A8S3QM65_MYTED</name>
<dbReference type="InterPro" id="IPR043128">
    <property type="entry name" value="Rev_trsase/Diguanyl_cyclase"/>
</dbReference>
<feature type="compositionally biased region" description="Polar residues" evidence="3">
    <location>
        <begin position="10"/>
        <end position="20"/>
    </location>
</feature>
<organism evidence="5 6">
    <name type="scientific">Mytilus edulis</name>
    <name type="common">Blue mussel</name>
    <dbReference type="NCBI Taxonomy" id="6550"/>
    <lineage>
        <taxon>Eukaryota</taxon>
        <taxon>Metazoa</taxon>
        <taxon>Spiralia</taxon>
        <taxon>Lophotrochozoa</taxon>
        <taxon>Mollusca</taxon>
        <taxon>Bivalvia</taxon>
        <taxon>Autobranchia</taxon>
        <taxon>Pteriomorphia</taxon>
        <taxon>Mytilida</taxon>
        <taxon>Mytiloidea</taxon>
        <taxon>Mytilidae</taxon>
        <taxon>Mytilinae</taxon>
        <taxon>Mytilus</taxon>
    </lineage>
</organism>
<sequence>MPAKRKLTQKRSPTESNITGSNISIEDSEQSSISPPEKMTTADEIALALLNRIRSNEPTSQEPTSQQQPSLAELVNPPAQQTQASTSTMRNPSFSIPPMPCSSSTVMNTVVHPVNTSLLQDNTSMPVPLNYNLDSQREGTTPITFSSVNLIKNSLPLAYHVNEKIRNIIFNNEYVDFAALLPQTQSTEEIHVIATGVKLMTTSNSNPKAISSMHQWNNAFDIFLIITLDAIISNILSRLVQKTAGRPFSVKPNRNKVNTQTVSVGDTATLVCVEAKRANSNTNVFTVDKNMLQTSVINDQQVVNLPTPVKLVMLSKYLELYDPELREFLINGFTKGFKLGANGENISFLTCKNHQSALDKPEIVTEKIEKEIKKGRYRGPFNSPPFPNFICSPLGLVPKKEAGQYRVIHDLSFPKGNSVNSSIPAEYTSVSYENIENVIHLVQSQGHKALMARADVENAFRLLPINPEDYHFLGFTWNGKFYYDTCLPMGLSSSCQLFEKFSTALHWILTSSFGISNVSHLLDDFVFVSKASSKACDYALHSFLKLCKTIGVPIKHEKPDFARADLRAWFELYSDAEGVHGGFAAVFGNDWFTGSWPPEIEPEHITVKELFPIVLAVEIWGKCLENQSAPDCPMVVSKTDNSSSAIFNSVVAKLFTASLSDATHKSYSRMINSYLQFCETYYAECRPFPSSHILLSHFIANLFLRNYSPSTIATHISALSFVHKSNSWPDPTDMFVIYKILKGVQNLKGKNDPRLPITKDILIKLIDSLPCVIVNVDNQLALKAMFLLAFLCLLRVGEISTKSGSDTKQVLQVGDISFDRENSTLKGMSLTMTYYKHSDLHPKTIYIPICADNITCPVTHVHHYLSQFGHSSGPLFQFKSGAPVTRSYFTTSLKSALSFIGLDTRYYKAHSFRIGAATSAAARGNSPLRDSRDGEMEIECFYEIYKDAKFLSYLLHSFGSALPAKTFVT</sequence>
<dbReference type="OrthoDB" id="415455at2759"/>
<dbReference type="Pfam" id="PF00078">
    <property type="entry name" value="RVT_1"/>
    <property type="match status" value="1"/>
</dbReference>
<dbReference type="InterPro" id="IPR043502">
    <property type="entry name" value="DNA/RNA_pol_sf"/>
</dbReference>
<feature type="region of interest" description="Disordered" evidence="3">
    <location>
        <begin position="1"/>
        <end position="72"/>
    </location>
</feature>
<dbReference type="GO" id="GO:0006310">
    <property type="term" value="P:DNA recombination"/>
    <property type="evidence" value="ECO:0007669"/>
    <property type="project" value="UniProtKB-KW"/>
</dbReference>
<feature type="domain" description="Reverse transcriptase" evidence="4">
    <location>
        <begin position="378"/>
        <end position="574"/>
    </location>
</feature>
<evidence type="ECO:0000256" key="3">
    <source>
        <dbReference type="SAM" id="MobiDB-lite"/>
    </source>
</evidence>
<evidence type="ECO:0000259" key="4">
    <source>
        <dbReference type="PROSITE" id="PS50878"/>
    </source>
</evidence>
<dbReference type="PANTHER" id="PTHR34605">
    <property type="entry name" value="PHAGE_INTEGRASE DOMAIN-CONTAINING PROTEIN"/>
    <property type="match status" value="1"/>
</dbReference>
<keyword evidence="6" id="KW-1185">Reference proteome</keyword>
<evidence type="ECO:0000256" key="2">
    <source>
        <dbReference type="ARBA" id="ARBA00023172"/>
    </source>
</evidence>
<dbReference type="Gene3D" id="3.30.70.270">
    <property type="match status" value="1"/>
</dbReference>
<dbReference type="Gene3D" id="1.10.150.130">
    <property type="match status" value="1"/>
</dbReference>
<dbReference type="SUPFAM" id="SSF47823">
    <property type="entry name" value="lambda integrase-like, N-terminal domain"/>
    <property type="match status" value="1"/>
</dbReference>
<protein>
    <recommendedName>
        <fullName evidence="4">Reverse transcriptase domain-containing protein</fullName>
    </recommendedName>
</protein>
<feature type="compositionally biased region" description="Low complexity" evidence="3">
    <location>
        <begin position="21"/>
        <end position="37"/>
    </location>
</feature>
<evidence type="ECO:0000313" key="6">
    <source>
        <dbReference type="Proteomes" id="UP000683360"/>
    </source>
</evidence>
<dbReference type="InterPro" id="IPR052925">
    <property type="entry name" value="Phage_Integrase-like_Recomb"/>
</dbReference>
<dbReference type="PANTHER" id="PTHR34605:SF3">
    <property type="entry name" value="P CELL-TYPE AGGLUTINATION PROTEIN MAP4-LIKE-RELATED"/>
    <property type="match status" value="1"/>
</dbReference>
<accession>A0A8S3QM65</accession>
<dbReference type="GO" id="GO:0015074">
    <property type="term" value="P:DNA integration"/>
    <property type="evidence" value="ECO:0007669"/>
    <property type="project" value="InterPro"/>
</dbReference>
<feature type="compositionally biased region" description="Low complexity" evidence="3">
    <location>
        <begin position="57"/>
        <end position="70"/>
    </location>
</feature>
<keyword evidence="2" id="KW-0233">DNA recombination</keyword>
<dbReference type="Gene3D" id="1.10.443.10">
    <property type="entry name" value="Intergrase catalytic core"/>
    <property type="match status" value="1"/>
</dbReference>
<dbReference type="SUPFAM" id="SSF56349">
    <property type="entry name" value="DNA breaking-rejoining enzymes"/>
    <property type="match status" value="1"/>
</dbReference>
<comment type="caution">
    <text evidence="5">The sequence shown here is derived from an EMBL/GenBank/DDBJ whole genome shotgun (WGS) entry which is preliminary data.</text>
</comment>
<dbReference type="GO" id="GO:0003677">
    <property type="term" value="F:DNA binding"/>
    <property type="evidence" value="ECO:0007669"/>
    <property type="project" value="UniProtKB-KW"/>
</dbReference>
<evidence type="ECO:0000313" key="5">
    <source>
        <dbReference type="EMBL" id="CAG2196651.1"/>
    </source>
</evidence>
<reference evidence="5" key="1">
    <citation type="submission" date="2021-03" db="EMBL/GenBank/DDBJ databases">
        <authorList>
            <person name="Bekaert M."/>
        </authorList>
    </citation>
    <scope>NUCLEOTIDE SEQUENCE</scope>
</reference>
<dbReference type="PROSITE" id="PS50878">
    <property type="entry name" value="RT_POL"/>
    <property type="match status" value="1"/>
</dbReference>
<dbReference type="Gene3D" id="3.10.10.10">
    <property type="entry name" value="HIV Type 1 Reverse Transcriptase, subunit A, domain 1"/>
    <property type="match status" value="1"/>
</dbReference>
<dbReference type="InterPro" id="IPR011010">
    <property type="entry name" value="DNA_brk_join_enz"/>
</dbReference>
<dbReference type="InterPro" id="IPR010998">
    <property type="entry name" value="Integrase_recombinase_N"/>
</dbReference>
<dbReference type="AlphaFoldDB" id="A0A8S3QM65"/>
<evidence type="ECO:0000256" key="1">
    <source>
        <dbReference type="ARBA" id="ARBA00023125"/>
    </source>
</evidence>
<dbReference type="EMBL" id="CAJPWZ010000566">
    <property type="protein sequence ID" value="CAG2196651.1"/>
    <property type="molecule type" value="Genomic_DNA"/>
</dbReference>
<dbReference type="InterPro" id="IPR000477">
    <property type="entry name" value="RT_dom"/>
</dbReference>
<dbReference type="InterPro" id="IPR004107">
    <property type="entry name" value="Integrase_SAM-like_N"/>
</dbReference>